<feature type="non-terminal residue" evidence="1">
    <location>
        <position position="46"/>
    </location>
</feature>
<accession>A0A383CVA1</accession>
<proteinExistence type="predicted"/>
<reference evidence="1" key="1">
    <citation type="submission" date="2018-05" db="EMBL/GenBank/DDBJ databases">
        <authorList>
            <person name="Lanie J.A."/>
            <person name="Ng W.-L."/>
            <person name="Kazmierczak K.M."/>
            <person name="Andrzejewski T.M."/>
            <person name="Davidsen T.M."/>
            <person name="Wayne K.J."/>
            <person name="Tettelin H."/>
            <person name="Glass J.I."/>
            <person name="Rusch D."/>
            <person name="Podicherti R."/>
            <person name="Tsui H.-C.T."/>
            <person name="Winkler M.E."/>
        </authorList>
    </citation>
    <scope>NUCLEOTIDE SEQUENCE</scope>
</reference>
<organism evidence="1">
    <name type="scientific">marine metagenome</name>
    <dbReference type="NCBI Taxonomy" id="408172"/>
    <lineage>
        <taxon>unclassified sequences</taxon>
        <taxon>metagenomes</taxon>
        <taxon>ecological metagenomes</taxon>
    </lineage>
</organism>
<gene>
    <name evidence="1" type="ORF">METZ01_LOCUS488412</name>
</gene>
<evidence type="ECO:0008006" key="2">
    <source>
        <dbReference type="Google" id="ProtNLM"/>
    </source>
</evidence>
<name>A0A383CVA1_9ZZZZ</name>
<evidence type="ECO:0000313" key="1">
    <source>
        <dbReference type="EMBL" id="SVE35558.1"/>
    </source>
</evidence>
<protein>
    <recommendedName>
        <fullName evidence="2">Glycosyltransferase 2-like domain-containing protein</fullName>
    </recommendedName>
</protein>
<sequence>MSNLISFVVPVLNEVENIKVLCQRIDTTMWELRDRYSYEVIFTDNH</sequence>
<dbReference type="AlphaFoldDB" id="A0A383CVA1"/>
<dbReference type="EMBL" id="UINC01211595">
    <property type="protein sequence ID" value="SVE35558.1"/>
    <property type="molecule type" value="Genomic_DNA"/>
</dbReference>